<keyword evidence="5" id="KW-1185">Reference proteome</keyword>
<dbReference type="Proteomes" id="UP000199180">
    <property type="component" value="Unassembled WGS sequence"/>
</dbReference>
<dbReference type="NCBIfam" id="TIGR00715">
    <property type="entry name" value="precor6x_red"/>
    <property type="match status" value="1"/>
</dbReference>
<protein>
    <submittedName>
        <fullName evidence="4">Precorrin-6A reductase</fullName>
    </submittedName>
</protein>
<dbReference type="NCBIfam" id="NF005968">
    <property type="entry name" value="PRK08057.1-2"/>
    <property type="match status" value="1"/>
</dbReference>
<evidence type="ECO:0000313" key="4">
    <source>
        <dbReference type="EMBL" id="SET30658.1"/>
    </source>
</evidence>
<dbReference type="GO" id="GO:0009236">
    <property type="term" value="P:cobalamin biosynthetic process"/>
    <property type="evidence" value="ECO:0007669"/>
    <property type="project" value="UniProtKB-UniPathway"/>
</dbReference>
<dbReference type="PANTHER" id="PTHR36925">
    <property type="entry name" value="COBALT-PRECORRIN-6A REDUCTASE"/>
    <property type="match status" value="1"/>
</dbReference>
<name>A0A1I0DF24_9RHOB</name>
<dbReference type="InterPro" id="IPR003723">
    <property type="entry name" value="Precorrin-6x_reduct"/>
</dbReference>
<dbReference type="AlphaFoldDB" id="A0A1I0DF24"/>
<accession>A0A1I0DF24</accession>
<evidence type="ECO:0000256" key="3">
    <source>
        <dbReference type="ARBA" id="ARBA00023002"/>
    </source>
</evidence>
<dbReference type="PANTHER" id="PTHR36925:SF1">
    <property type="entry name" value="COBALT-PRECORRIN-6A REDUCTASE"/>
    <property type="match status" value="1"/>
</dbReference>
<reference evidence="4 5" key="1">
    <citation type="submission" date="2016-10" db="EMBL/GenBank/DDBJ databases">
        <authorList>
            <person name="de Groot N.N."/>
        </authorList>
    </citation>
    <scope>NUCLEOTIDE SEQUENCE [LARGE SCALE GENOMIC DNA]</scope>
    <source>
        <strain evidence="4 5">DSM 17862</strain>
    </source>
</reference>
<dbReference type="PROSITE" id="PS51014">
    <property type="entry name" value="COBK_CBIJ"/>
    <property type="match status" value="1"/>
</dbReference>
<dbReference type="EMBL" id="FOHO01000004">
    <property type="protein sequence ID" value="SET30658.1"/>
    <property type="molecule type" value="Genomic_DNA"/>
</dbReference>
<evidence type="ECO:0000313" key="5">
    <source>
        <dbReference type="Proteomes" id="UP000199180"/>
    </source>
</evidence>
<sequence length="246" mass="26416">MLLGGTTEGTRLGHHLDQAGIAGTVSLAGRVADPARQGLPMRVGGFGGVAALADYLRQNAITHVVDATHPFAATISGNAVAACRQVGVPLIALTRPPWQEQPEDRWIKVPDIATAVQALAGPPRRVMLAVGRMHLPEFQPQSQHFYLLRLVDPPRQTPGFPDHHAIIDRGPFTVEGDLALLRRHRIDLILSKNSGGTGAMAKIIAARQLGLPVVMIQRPAIPQRPQVETIAEVIDWLGHGPTLRGV</sequence>
<organism evidence="4 5">
    <name type="scientific">Paracoccus homiensis</name>
    <dbReference type="NCBI Taxonomy" id="364199"/>
    <lineage>
        <taxon>Bacteria</taxon>
        <taxon>Pseudomonadati</taxon>
        <taxon>Pseudomonadota</taxon>
        <taxon>Alphaproteobacteria</taxon>
        <taxon>Rhodobacterales</taxon>
        <taxon>Paracoccaceae</taxon>
        <taxon>Paracoccus</taxon>
    </lineage>
</organism>
<keyword evidence="3" id="KW-0560">Oxidoreductase</keyword>
<evidence type="ECO:0000256" key="1">
    <source>
        <dbReference type="ARBA" id="ARBA00004953"/>
    </source>
</evidence>
<dbReference type="STRING" id="364199.SAMN04489858_104113"/>
<dbReference type="Pfam" id="PF02571">
    <property type="entry name" value="CbiJ"/>
    <property type="match status" value="1"/>
</dbReference>
<gene>
    <name evidence="4" type="ORF">SAMN04489858_104113</name>
</gene>
<dbReference type="GO" id="GO:0016994">
    <property type="term" value="F:precorrin-6A reductase activity"/>
    <property type="evidence" value="ECO:0007669"/>
    <property type="project" value="InterPro"/>
</dbReference>
<keyword evidence="2" id="KW-0169">Cobalamin biosynthesis</keyword>
<comment type="pathway">
    <text evidence="1">Cofactor biosynthesis; adenosylcobalamin biosynthesis.</text>
</comment>
<evidence type="ECO:0000256" key="2">
    <source>
        <dbReference type="ARBA" id="ARBA00022573"/>
    </source>
</evidence>
<dbReference type="UniPathway" id="UPA00148"/>
<proteinExistence type="predicted"/>